<evidence type="ECO:0000256" key="6">
    <source>
        <dbReference type="ARBA" id="ARBA00022801"/>
    </source>
</evidence>
<reference evidence="9" key="1">
    <citation type="submission" date="2020-12" db="EMBL/GenBank/DDBJ databases">
        <title>Metabolic potential, ecology and presence of endohyphal bacteria is reflected in genomic diversity of Mucoromycotina.</title>
        <authorList>
            <person name="Muszewska A."/>
            <person name="Okrasinska A."/>
            <person name="Steczkiewicz K."/>
            <person name="Drgas O."/>
            <person name="Orlowska M."/>
            <person name="Perlinska-Lenart U."/>
            <person name="Aleksandrzak-Piekarczyk T."/>
            <person name="Szatraj K."/>
            <person name="Zielenkiewicz U."/>
            <person name="Pilsyk S."/>
            <person name="Malc E."/>
            <person name="Mieczkowski P."/>
            <person name="Kruszewska J.S."/>
            <person name="Biernat P."/>
            <person name="Pawlowska J."/>
        </authorList>
    </citation>
    <scope>NUCLEOTIDE SEQUENCE</scope>
    <source>
        <strain evidence="9">WA0000017839</strain>
    </source>
</reference>
<dbReference type="SFLD" id="SFLDS00003">
    <property type="entry name" value="Haloacid_Dehalogenase"/>
    <property type="match status" value="1"/>
</dbReference>
<comment type="catalytic activity">
    <reaction evidence="1">
        <text>a ribonucleoside 5'-phosphate + H2O = a ribonucleoside + phosphate</text>
        <dbReference type="Rhea" id="RHEA:12484"/>
        <dbReference type="ChEBI" id="CHEBI:15377"/>
        <dbReference type="ChEBI" id="CHEBI:18254"/>
        <dbReference type="ChEBI" id="CHEBI:43474"/>
        <dbReference type="ChEBI" id="CHEBI:58043"/>
        <dbReference type="EC" id="3.1.3.5"/>
    </reaction>
</comment>
<evidence type="ECO:0000256" key="1">
    <source>
        <dbReference type="ARBA" id="ARBA00000815"/>
    </source>
</evidence>
<dbReference type="Gene3D" id="1.10.150.340">
    <property type="entry name" value="Pyrimidine 5'-nucleotidase (UMPH-1), N-terminal domain"/>
    <property type="match status" value="1"/>
</dbReference>
<dbReference type="Pfam" id="PF05822">
    <property type="entry name" value="UMPH-1"/>
    <property type="match status" value="1"/>
</dbReference>
<comment type="similarity">
    <text evidence="2">Belongs to the pyrimidine 5'-nucleotidase family.</text>
</comment>
<dbReference type="GO" id="GO:0000166">
    <property type="term" value="F:nucleotide binding"/>
    <property type="evidence" value="ECO:0007669"/>
    <property type="project" value="UniProtKB-KW"/>
</dbReference>
<dbReference type="InterPro" id="IPR006434">
    <property type="entry name" value="Pyrimidine_nucleotidase_eu"/>
</dbReference>
<dbReference type="EC" id="3.1.3.5" evidence="3"/>
<name>A0A8H7R569_9FUNG</name>
<dbReference type="GO" id="GO:0009117">
    <property type="term" value="P:nucleotide metabolic process"/>
    <property type="evidence" value="ECO:0007669"/>
    <property type="project" value="UniProtKB-KW"/>
</dbReference>
<keyword evidence="5" id="KW-0547">Nucleotide-binding</keyword>
<evidence type="ECO:0000256" key="5">
    <source>
        <dbReference type="ARBA" id="ARBA00022741"/>
    </source>
</evidence>
<keyword evidence="10" id="KW-1185">Reference proteome</keyword>
<dbReference type="SUPFAM" id="SSF56784">
    <property type="entry name" value="HAD-like"/>
    <property type="match status" value="1"/>
</dbReference>
<dbReference type="AlphaFoldDB" id="A0A8H7R569"/>
<dbReference type="Proteomes" id="UP000603453">
    <property type="component" value="Unassembled WGS sequence"/>
</dbReference>
<accession>A0A8H7R569</accession>
<gene>
    <name evidence="9" type="ORF">INT47_011598</name>
</gene>
<evidence type="ECO:0000256" key="7">
    <source>
        <dbReference type="ARBA" id="ARBA00022842"/>
    </source>
</evidence>
<organism evidence="9 10">
    <name type="scientific">Mucor saturninus</name>
    <dbReference type="NCBI Taxonomy" id="64648"/>
    <lineage>
        <taxon>Eukaryota</taxon>
        <taxon>Fungi</taxon>
        <taxon>Fungi incertae sedis</taxon>
        <taxon>Mucoromycota</taxon>
        <taxon>Mucoromycotina</taxon>
        <taxon>Mucoromycetes</taxon>
        <taxon>Mucorales</taxon>
        <taxon>Mucorineae</taxon>
        <taxon>Mucoraceae</taxon>
        <taxon>Mucor</taxon>
    </lineage>
</organism>
<dbReference type="Gene3D" id="3.40.50.1000">
    <property type="entry name" value="HAD superfamily/HAD-like"/>
    <property type="match status" value="1"/>
</dbReference>
<dbReference type="OrthoDB" id="10014216at2759"/>
<keyword evidence="7" id="KW-0460">Magnesium</keyword>
<evidence type="ECO:0000256" key="3">
    <source>
        <dbReference type="ARBA" id="ARBA00012643"/>
    </source>
</evidence>
<dbReference type="InterPro" id="IPR036412">
    <property type="entry name" value="HAD-like_sf"/>
</dbReference>
<dbReference type="InterPro" id="IPR023214">
    <property type="entry name" value="HAD_sf"/>
</dbReference>
<evidence type="ECO:0000256" key="8">
    <source>
        <dbReference type="ARBA" id="ARBA00023080"/>
    </source>
</evidence>
<proteinExistence type="inferred from homology"/>
<sequence length="306" mass="35074">MSKHLQQAATLAFGLVERLLLNPTVRIHNVDKTTEKLQKILQDGRKNLHFISDFDMTMSRHWVRNKDTDALERNASSHGIPARYDKMTPEYKKETARIYNTYYPIEIDQTMSHDEKVPYMMKWWIEAHASLIAQKLNKTDLRLMAEQARLEIRPGVDAVLADCRNTAVPFLVFSAGIGNIIEEILKGANLMHENMHIVSNMMVFDDEGVCVDFKEPLIHVFNKSEFQLETSPYHDMIEKRSNVILMGDSLGDLQMSQGVKHDLCFNIGFLNHDIKSLEPAYVNAFDLVIEGDANMNPVIELLKSIK</sequence>
<dbReference type="SFLD" id="SFLDG01128">
    <property type="entry name" value="C1.4:_5'-Nucleotidase_Like"/>
    <property type="match status" value="1"/>
</dbReference>
<evidence type="ECO:0000313" key="9">
    <source>
        <dbReference type="EMBL" id="KAG2204115.1"/>
    </source>
</evidence>
<dbReference type="PANTHER" id="PTHR13045">
    <property type="entry name" value="5'-NUCLEOTIDASE"/>
    <property type="match status" value="1"/>
</dbReference>
<dbReference type="FunFam" id="1.10.150.340:FF:000001">
    <property type="entry name" value="Cytosolic 5-nucleotidase 3-like"/>
    <property type="match status" value="1"/>
</dbReference>
<keyword evidence="6" id="KW-0378">Hydrolase</keyword>
<keyword evidence="8" id="KW-0546">Nucleotide metabolism</keyword>
<protein>
    <recommendedName>
        <fullName evidence="3">5'-nucleotidase</fullName>
        <ecNumber evidence="3">3.1.3.5</ecNumber>
    </recommendedName>
</protein>
<dbReference type="EMBL" id="JAEPRD010000046">
    <property type="protein sequence ID" value="KAG2204115.1"/>
    <property type="molecule type" value="Genomic_DNA"/>
</dbReference>
<dbReference type="GO" id="GO:0005737">
    <property type="term" value="C:cytoplasm"/>
    <property type="evidence" value="ECO:0007669"/>
    <property type="project" value="InterPro"/>
</dbReference>
<evidence type="ECO:0000313" key="10">
    <source>
        <dbReference type="Proteomes" id="UP000603453"/>
    </source>
</evidence>
<dbReference type="GO" id="GO:0000287">
    <property type="term" value="F:magnesium ion binding"/>
    <property type="evidence" value="ECO:0007669"/>
    <property type="project" value="InterPro"/>
</dbReference>
<evidence type="ECO:0000256" key="4">
    <source>
        <dbReference type="ARBA" id="ARBA00022723"/>
    </source>
</evidence>
<keyword evidence="4" id="KW-0479">Metal-binding</keyword>
<evidence type="ECO:0000256" key="2">
    <source>
        <dbReference type="ARBA" id="ARBA00008389"/>
    </source>
</evidence>
<dbReference type="PANTHER" id="PTHR13045:SF0">
    <property type="entry name" value="7-METHYLGUANOSINE PHOSPHATE-SPECIFIC 5'-NUCLEOTIDASE"/>
    <property type="match status" value="1"/>
</dbReference>
<dbReference type="GO" id="GO:0008253">
    <property type="term" value="F:5'-nucleotidase activity"/>
    <property type="evidence" value="ECO:0007669"/>
    <property type="project" value="UniProtKB-EC"/>
</dbReference>
<comment type="caution">
    <text evidence="9">The sequence shown here is derived from an EMBL/GenBank/DDBJ whole genome shotgun (WGS) entry which is preliminary data.</text>
</comment>